<reference evidence="3" key="1">
    <citation type="submission" date="2021-01" db="EMBL/GenBank/DDBJ databases">
        <authorList>
            <person name="Corre E."/>
            <person name="Pelletier E."/>
            <person name="Niang G."/>
            <person name="Scheremetjew M."/>
            <person name="Finn R."/>
            <person name="Kale V."/>
            <person name="Holt S."/>
            <person name="Cochrane G."/>
            <person name="Meng A."/>
            <person name="Brown T."/>
            <person name="Cohen L."/>
        </authorList>
    </citation>
    <scope>NUCLEOTIDE SEQUENCE</scope>
    <source>
        <strain evidence="3">CCAP1064/1</strain>
    </source>
</reference>
<dbReference type="SUPFAM" id="SSF53448">
    <property type="entry name" value="Nucleotide-diphospho-sugar transferases"/>
    <property type="match status" value="1"/>
</dbReference>
<dbReference type="AlphaFoldDB" id="A0A7S0GDR7"/>
<proteinExistence type="predicted"/>
<sequence length="413" mass="46610">MMKLETNDQYLSKSLTVTPIREDRIYLRPSKMSMKNVIITICFVIIMYAFRQNMIIDINVQRATPQATTTSANDNEHGSRDTNSTNINVNTTLSSATSVSKRMEGNPPPPEKGNLALLLCNEMYCLAAANLIASIRADGGYMDDIAVVIGESANYTKDSLKRDIIQEGGGQDEAMANVDIWSAEELFDMLHLNITSKYLRETPPMASCQANNTASKHRAYYLKSLIFHPVFTNWSRLIYMDGCMTIHSPHINEIFSLPEAERHILVSPDPWYWGRKGIGAKFVSCPDQNATNLVKNLVGIDDMTKVRYFASGVIMYDTSIVREYGASPAATLMEILSLYQKLGKLFYGDQEILSIYWMYMRDQFQVFPLAMLGSNRVPYEFVKRIPGDPHIITAGHKTRKICTKRATNSKTTR</sequence>
<dbReference type="Gene3D" id="3.90.550.10">
    <property type="entry name" value="Spore Coat Polysaccharide Biosynthesis Protein SpsA, Chain A"/>
    <property type="match status" value="1"/>
</dbReference>
<name>A0A7S0GDR7_9STRA</name>
<evidence type="ECO:0000313" key="3">
    <source>
        <dbReference type="EMBL" id="CAD8413525.1"/>
    </source>
</evidence>
<dbReference type="InterPro" id="IPR029044">
    <property type="entry name" value="Nucleotide-diphossugar_trans"/>
</dbReference>
<feature type="compositionally biased region" description="Polar residues" evidence="1">
    <location>
        <begin position="81"/>
        <end position="90"/>
    </location>
</feature>
<protein>
    <recommendedName>
        <fullName evidence="4">Nucleotide-diphospho-sugar transferase domain-containing protein</fullName>
    </recommendedName>
</protein>
<keyword evidence="2" id="KW-1133">Transmembrane helix</keyword>
<accession>A0A7S0GDR7</accession>
<gene>
    <name evidence="3" type="ORF">PINE0816_LOCUS9657</name>
</gene>
<dbReference type="EMBL" id="HBEL01020717">
    <property type="protein sequence ID" value="CAD8413525.1"/>
    <property type="molecule type" value="Transcribed_RNA"/>
</dbReference>
<evidence type="ECO:0000256" key="2">
    <source>
        <dbReference type="SAM" id="Phobius"/>
    </source>
</evidence>
<evidence type="ECO:0008006" key="4">
    <source>
        <dbReference type="Google" id="ProtNLM"/>
    </source>
</evidence>
<feature type="transmembrane region" description="Helical" evidence="2">
    <location>
        <begin position="33"/>
        <end position="50"/>
    </location>
</feature>
<keyword evidence="2" id="KW-0812">Transmembrane</keyword>
<evidence type="ECO:0000256" key="1">
    <source>
        <dbReference type="SAM" id="MobiDB-lite"/>
    </source>
</evidence>
<feature type="region of interest" description="Disordered" evidence="1">
    <location>
        <begin position="67"/>
        <end position="90"/>
    </location>
</feature>
<keyword evidence="2" id="KW-0472">Membrane</keyword>
<organism evidence="3">
    <name type="scientific">Proboscia inermis</name>
    <dbReference type="NCBI Taxonomy" id="420281"/>
    <lineage>
        <taxon>Eukaryota</taxon>
        <taxon>Sar</taxon>
        <taxon>Stramenopiles</taxon>
        <taxon>Ochrophyta</taxon>
        <taxon>Bacillariophyta</taxon>
        <taxon>Coscinodiscophyceae</taxon>
        <taxon>Rhizosoleniophycidae</taxon>
        <taxon>Rhizosoleniales</taxon>
        <taxon>Rhizosoleniaceae</taxon>
        <taxon>Proboscia</taxon>
    </lineage>
</organism>